<dbReference type="Proteomes" id="UP001221757">
    <property type="component" value="Unassembled WGS sequence"/>
</dbReference>
<accession>A0AAD7DPM1</accession>
<evidence type="ECO:0000313" key="2">
    <source>
        <dbReference type="EMBL" id="KAJ7696233.1"/>
    </source>
</evidence>
<comment type="caution">
    <text evidence="2">The sequence shown here is derived from an EMBL/GenBank/DDBJ whole genome shotgun (WGS) entry which is preliminary data.</text>
</comment>
<dbReference type="AlphaFoldDB" id="A0AAD7DPM1"/>
<feature type="region of interest" description="Disordered" evidence="1">
    <location>
        <begin position="1"/>
        <end position="66"/>
    </location>
</feature>
<keyword evidence="3" id="KW-1185">Reference proteome</keyword>
<reference evidence="2" key="1">
    <citation type="submission" date="2023-03" db="EMBL/GenBank/DDBJ databases">
        <title>Massive genome expansion in bonnet fungi (Mycena s.s.) driven by repeated elements and novel gene families across ecological guilds.</title>
        <authorList>
            <consortium name="Lawrence Berkeley National Laboratory"/>
            <person name="Harder C.B."/>
            <person name="Miyauchi S."/>
            <person name="Viragh M."/>
            <person name="Kuo A."/>
            <person name="Thoen E."/>
            <person name="Andreopoulos B."/>
            <person name="Lu D."/>
            <person name="Skrede I."/>
            <person name="Drula E."/>
            <person name="Henrissat B."/>
            <person name="Morin E."/>
            <person name="Kohler A."/>
            <person name="Barry K."/>
            <person name="LaButti K."/>
            <person name="Morin E."/>
            <person name="Salamov A."/>
            <person name="Lipzen A."/>
            <person name="Mereny Z."/>
            <person name="Hegedus B."/>
            <person name="Baldrian P."/>
            <person name="Stursova M."/>
            <person name="Weitz H."/>
            <person name="Taylor A."/>
            <person name="Grigoriev I.V."/>
            <person name="Nagy L.G."/>
            <person name="Martin F."/>
            <person name="Kauserud H."/>
        </authorList>
    </citation>
    <scope>NUCLEOTIDE SEQUENCE</scope>
    <source>
        <strain evidence="2">CBHHK067</strain>
    </source>
</reference>
<protein>
    <submittedName>
        <fullName evidence="2">Uncharacterized protein</fullName>
    </submittedName>
</protein>
<evidence type="ECO:0000256" key="1">
    <source>
        <dbReference type="SAM" id="MobiDB-lite"/>
    </source>
</evidence>
<sequence>MLRATPKRAGANPSSPALWKRPGSRDLPRCHLGATARPPLPPARGHDGGDLPRSPAGQASAVETAT</sequence>
<name>A0AAD7DPM1_MYCRO</name>
<gene>
    <name evidence="2" type="ORF">B0H17DRAFT_1053985</name>
</gene>
<dbReference type="EMBL" id="JARKIE010000035">
    <property type="protein sequence ID" value="KAJ7696233.1"/>
    <property type="molecule type" value="Genomic_DNA"/>
</dbReference>
<organism evidence="2 3">
    <name type="scientific">Mycena rosella</name>
    <name type="common">Pink bonnet</name>
    <name type="synonym">Agaricus rosellus</name>
    <dbReference type="NCBI Taxonomy" id="1033263"/>
    <lineage>
        <taxon>Eukaryota</taxon>
        <taxon>Fungi</taxon>
        <taxon>Dikarya</taxon>
        <taxon>Basidiomycota</taxon>
        <taxon>Agaricomycotina</taxon>
        <taxon>Agaricomycetes</taxon>
        <taxon>Agaricomycetidae</taxon>
        <taxon>Agaricales</taxon>
        <taxon>Marasmiineae</taxon>
        <taxon>Mycenaceae</taxon>
        <taxon>Mycena</taxon>
    </lineage>
</organism>
<proteinExistence type="predicted"/>
<evidence type="ECO:0000313" key="3">
    <source>
        <dbReference type="Proteomes" id="UP001221757"/>
    </source>
</evidence>